<sequence>MTLVGNLVLSSSKVVYHQRLHHMPKYIEWLLGVMYSVGGKTSEEYAQQEILLLECVLLGLPFPYSIGVNRVNFLPVDYSTFLPFAFCWLPNV</sequence>
<name>A0ACC2S920_9FUNG</name>
<comment type="caution">
    <text evidence="1">The sequence shown here is derived from an EMBL/GenBank/DDBJ whole genome shotgun (WGS) entry which is preliminary data.</text>
</comment>
<protein>
    <submittedName>
        <fullName evidence="1">Uncharacterized protein</fullName>
    </submittedName>
</protein>
<evidence type="ECO:0000313" key="2">
    <source>
        <dbReference type="Proteomes" id="UP001165960"/>
    </source>
</evidence>
<reference evidence="1" key="1">
    <citation type="submission" date="2022-04" db="EMBL/GenBank/DDBJ databases">
        <title>Genome of the entomopathogenic fungus Entomophthora muscae.</title>
        <authorList>
            <person name="Elya C."/>
            <person name="Lovett B.R."/>
            <person name="Lee E."/>
            <person name="Macias A.M."/>
            <person name="Hajek A.E."/>
            <person name="De Bivort B.L."/>
            <person name="Kasson M.T."/>
            <person name="De Fine Licht H.H."/>
            <person name="Stajich J.E."/>
        </authorList>
    </citation>
    <scope>NUCLEOTIDE SEQUENCE</scope>
    <source>
        <strain evidence="1">Berkeley</strain>
    </source>
</reference>
<accession>A0ACC2S920</accession>
<keyword evidence="2" id="KW-1185">Reference proteome</keyword>
<proteinExistence type="predicted"/>
<gene>
    <name evidence="1" type="ORF">DSO57_1008592</name>
</gene>
<dbReference type="Proteomes" id="UP001165960">
    <property type="component" value="Unassembled WGS sequence"/>
</dbReference>
<evidence type="ECO:0000313" key="1">
    <source>
        <dbReference type="EMBL" id="KAJ9058783.1"/>
    </source>
</evidence>
<dbReference type="EMBL" id="QTSX02005706">
    <property type="protein sequence ID" value="KAJ9058783.1"/>
    <property type="molecule type" value="Genomic_DNA"/>
</dbReference>
<organism evidence="1 2">
    <name type="scientific">Entomophthora muscae</name>
    <dbReference type="NCBI Taxonomy" id="34485"/>
    <lineage>
        <taxon>Eukaryota</taxon>
        <taxon>Fungi</taxon>
        <taxon>Fungi incertae sedis</taxon>
        <taxon>Zoopagomycota</taxon>
        <taxon>Entomophthoromycotina</taxon>
        <taxon>Entomophthoromycetes</taxon>
        <taxon>Entomophthorales</taxon>
        <taxon>Entomophthoraceae</taxon>
        <taxon>Entomophthora</taxon>
    </lineage>
</organism>